<dbReference type="GO" id="GO:0045892">
    <property type="term" value="P:negative regulation of DNA-templated transcription"/>
    <property type="evidence" value="ECO:0007669"/>
    <property type="project" value="TreeGrafter"/>
</dbReference>
<protein>
    <recommendedName>
        <fullName evidence="1">DUF4145 domain-containing protein</fullName>
    </recommendedName>
</protein>
<dbReference type="Proteomes" id="UP000480266">
    <property type="component" value="Unassembled WGS sequence"/>
</dbReference>
<organism evidence="2 3">
    <name type="scientific">Candidatus Afipia apatlaquensis</name>
    <dbReference type="NCBI Taxonomy" id="2712852"/>
    <lineage>
        <taxon>Bacteria</taxon>
        <taxon>Pseudomonadati</taxon>
        <taxon>Pseudomonadota</taxon>
        <taxon>Alphaproteobacteria</taxon>
        <taxon>Hyphomicrobiales</taxon>
        <taxon>Nitrobacteraceae</taxon>
        <taxon>Afipia</taxon>
    </lineage>
</organism>
<keyword evidence="3" id="KW-1185">Reference proteome</keyword>
<evidence type="ECO:0000259" key="1">
    <source>
        <dbReference type="Pfam" id="PF13643"/>
    </source>
</evidence>
<dbReference type="AlphaFoldDB" id="A0A7C9VGA7"/>
<dbReference type="SUPFAM" id="SSF158668">
    <property type="entry name" value="MtlR-like"/>
    <property type="match status" value="1"/>
</dbReference>
<dbReference type="PANTHER" id="PTHR37941:SF1">
    <property type="entry name" value="FUMARASE E-RELATED"/>
    <property type="match status" value="1"/>
</dbReference>
<dbReference type="InterPro" id="IPR038026">
    <property type="entry name" value="MtlR-like_sf"/>
</dbReference>
<proteinExistence type="predicted"/>
<dbReference type="InterPro" id="IPR025285">
    <property type="entry name" value="DUF4145"/>
</dbReference>
<accession>A0A7C9VGA7</accession>
<feature type="domain" description="DUF4145" evidence="1">
    <location>
        <begin position="33"/>
        <end position="117"/>
    </location>
</feature>
<evidence type="ECO:0000313" key="3">
    <source>
        <dbReference type="Proteomes" id="UP000480266"/>
    </source>
</evidence>
<dbReference type="PANTHER" id="PTHR37941">
    <property type="entry name" value="FUMARASE E-RELATED"/>
    <property type="match status" value="1"/>
</dbReference>
<dbReference type="Gene3D" id="1.20.120.330">
    <property type="entry name" value="Nucleotidyltransferases domain 2"/>
    <property type="match status" value="1"/>
</dbReference>
<evidence type="ECO:0000313" key="2">
    <source>
        <dbReference type="EMBL" id="NGX95089.1"/>
    </source>
</evidence>
<gene>
    <name evidence="2" type="ORF">G4V63_07615</name>
</gene>
<reference evidence="2" key="1">
    <citation type="submission" date="2020-02" db="EMBL/GenBank/DDBJ databases">
        <title>Draft genome sequence of Candidatus Afipia apatlaquensis IBT-C3, a potential strain for decolorization of textile dyes.</title>
        <authorList>
            <person name="Sanchez-Reyes A."/>
            <person name="Breton-Deval L."/>
            <person name="Mangelson H."/>
            <person name="Sanchez-Flores A."/>
        </authorList>
    </citation>
    <scope>NUCLEOTIDE SEQUENCE [LARGE SCALE GENOMIC DNA]</scope>
    <source>
        <strain evidence="2">IBT-C3</strain>
    </source>
</reference>
<dbReference type="Pfam" id="PF13643">
    <property type="entry name" value="DUF4145"/>
    <property type="match status" value="1"/>
</dbReference>
<comment type="caution">
    <text evidence="2">The sequence shown here is derived from an EMBL/GenBank/DDBJ whole genome shotgun (WGS) entry which is preliminary data.</text>
</comment>
<name>A0A7C9VGA7_9BRAD</name>
<sequence length="177" mass="19570">MSKRDALRALGKRFPAPSELTKTLDAAYEQPDRSAAIVATAIIESILEKIIVARLKHKEPDLIGKLFKDRGPLSDFHSKILVATAFGVISPNMGSELHRIKAIRNVFAHAKIDVNFDTPEIAEEVNGFLMLKAMQSVASDSKDISVSNKRTFILMIRILCIMISTDHKTVSGEELVI</sequence>
<dbReference type="EMBL" id="JAAMRR010000394">
    <property type="protein sequence ID" value="NGX95089.1"/>
    <property type="molecule type" value="Genomic_DNA"/>
</dbReference>
<dbReference type="InterPro" id="IPR007761">
    <property type="entry name" value="MtlR-like"/>
</dbReference>